<proteinExistence type="predicted"/>
<evidence type="ECO:0000256" key="1">
    <source>
        <dbReference type="SAM" id="MobiDB-lite"/>
    </source>
</evidence>
<protein>
    <submittedName>
        <fullName evidence="2">Uncharacterized protein</fullName>
    </submittedName>
</protein>
<reference evidence="2 3" key="1">
    <citation type="submission" date="2016-09" db="EMBL/GenBank/DDBJ databases">
        <title>Couchioplanes caeruleus draft genome sequence.</title>
        <authorList>
            <person name="Sheehan J."/>
            <person name="Caffrey P."/>
        </authorList>
    </citation>
    <scope>NUCLEOTIDE SEQUENCE [LARGE SCALE GENOMIC DNA]</scope>
    <source>
        <strain evidence="2 3">DSM 43634</strain>
    </source>
</reference>
<feature type="region of interest" description="Disordered" evidence="1">
    <location>
        <begin position="1"/>
        <end position="45"/>
    </location>
</feature>
<evidence type="ECO:0000313" key="3">
    <source>
        <dbReference type="Proteomes" id="UP000182486"/>
    </source>
</evidence>
<comment type="caution">
    <text evidence="2">The sequence shown here is derived from an EMBL/GenBank/DDBJ whole genome shotgun (WGS) entry which is preliminary data.</text>
</comment>
<feature type="compositionally biased region" description="Acidic residues" evidence="1">
    <location>
        <begin position="8"/>
        <end position="17"/>
    </location>
</feature>
<sequence length="63" mass="7053">MTYPSNEPDLETPEVDAAEQATEAAPGWLDAERDDTEVPRVTEASAWAASEENRIVELEDDYR</sequence>
<accession>A0A1K0GLA8</accession>
<name>A0A1K0GLA8_9ACTN</name>
<keyword evidence="3" id="KW-1185">Reference proteome</keyword>
<evidence type="ECO:0000313" key="2">
    <source>
        <dbReference type="EMBL" id="OJF11780.1"/>
    </source>
</evidence>
<dbReference type="EMBL" id="MEIA01000276">
    <property type="protein sequence ID" value="OJF11780.1"/>
    <property type="molecule type" value="Genomic_DNA"/>
</dbReference>
<dbReference type="Proteomes" id="UP000182486">
    <property type="component" value="Unassembled WGS sequence"/>
</dbReference>
<gene>
    <name evidence="2" type="ORF">BG844_24295</name>
</gene>
<organism evidence="2 3">
    <name type="scientific">Couchioplanes caeruleus subsp. caeruleus</name>
    <dbReference type="NCBI Taxonomy" id="56427"/>
    <lineage>
        <taxon>Bacteria</taxon>
        <taxon>Bacillati</taxon>
        <taxon>Actinomycetota</taxon>
        <taxon>Actinomycetes</taxon>
        <taxon>Micromonosporales</taxon>
        <taxon>Micromonosporaceae</taxon>
        <taxon>Couchioplanes</taxon>
    </lineage>
</organism>
<dbReference type="AlphaFoldDB" id="A0A1K0GLA8"/>